<accession>A0ABR2H139</accession>
<organism evidence="4 5">
    <name type="scientific">Tritrichomonas musculus</name>
    <dbReference type="NCBI Taxonomy" id="1915356"/>
    <lineage>
        <taxon>Eukaryota</taxon>
        <taxon>Metamonada</taxon>
        <taxon>Parabasalia</taxon>
        <taxon>Tritrichomonadida</taxon>
        <taxon>Tritrichomonadidae</taxon>
        <taxon>Tritrichomonas</taxon>
    </lineage>
</organism>
<gene>
    <name evidence="4" type="ORF">M9Y10_031573</name>
</gene>
<feature type="compositionally biased region" description="Pro residues" evidence="2">
    <location>
        <begin position="508"/>
        <end position="521"/>
    </location>
</feature>
<evidence type="ECO:0000256" key="2">
    <source>
        <dbReference type="SAM" id="MobiDB-lite"/>
    </source>
</evidence>
<dbReference type="PANTHER" id="PTHR23176">
    <property type="entry name" value="RHO/RAC/CDC GTPASE-ACTIVATING PROTEIN"/>
    <property type="match status" value="1"/>
</dbReference>
<dbReference type="SUPFAM" id="SSF48350">
    <property type="entry name" value="GTPase activation domain, GAP"/>
    <property type="match status" value="1"/>
</dbReference>
<dbReference type="EMBL" id="JAPFFF010000050">
    <property type="protein sequence ID" value="KAK8839861.1"/>
    <property type="molecule type" value="Genomic_DNA"/>
</dbReference>
<dbReference type="CDD" id="cd00159">
    <property type="entry name" value="RhoGAP"/>
    <property type="match status" value="1"/>
</dbReference>
<evidence type="ECO:0000256" key="1">
    <source>
        <dbReference type="ARBA" id="ARBA00022468"/>
    </source>
</evidence>
<protein>
    <recommendedName>
        <fullName evidence="3">Rho-GAP domain-containing protein</fullName>
    </recommendedName>
</protein>
<dbReference type="Proteomes" id="UP001470230">
    <property type="component" value="Unassembled WGS sequence"/>
</dbReference>
<dbReference type="PROSITE" id="PS50238">
    <property type="entry name" value="RHOGAP"/>
    <property type="match status" value="1"/>
</dbReference>
<evidence type="ECO:0000313" key="4">
    <source>
        <dbReference type="EMBL" id="KAK8839861.1"/>
    </source>
</evidence>
<dbReference type="InterPro" id="IPR000198">
    <property type="entry name" value="RhoGAP_dom"/>
</dbReference>
<sequence>MASSSIHVQFPFPLSQNNSATIGITSQTKIFEIIKGCLLMQSRPELNPRDYYLVVHPQDEILLPFLSVNEYKKSLSMNSQVSFFLIPKMCFTVRLNIISVQVTTICDGNQKISNLMTQIRNASQTAKLLSSLSFGNKSLSIVNSTYISEPSSLVAFIKGQEVNIATLMNQILRNNHYKTPVISIKRQSTVVNLPNNQVLPVFKSTISVALARNKNAKIPYFLAKIFELVEKMRDTVGIYRKSGETTVIDSISKTIDTTADEQQLSAFLEKQAPHDLACTVKLYLRQLSEAIIPSYLVNDFYSVLSIQTDNSAPNSNEPANFSYNDNSKVLSVDDEMMKFKNVKFHTLPAQSTSPNDNVSLDSQNDKVLSCLRSLLRALPTPNYNLFQALCEHLEKIVDASNVNQMNYKNLSICIGTNIIRVSQGLDAVKETANAQSICQLILENWRKLFVSASYINKIPTYRVTKETIALPYDNQQLLLLEPPQIPRKINSSDSQKNLFGPRSLKLNIPPPQMPLITPPEPLSDSNNSSTATNSSAKINQSGSFDLGIISNIKQIGAPIKIQPDAVVALIDKNGGKIEGMNGQAWIVKYNSAFYKIDSSVLFPIVNVVSSIIPEPTEIVPLNPFGSISLKSIASRNYLQPDEQASLLSLNSNDASAVANKLQEIEEQINVLTDEYKLNPSSETCTKLKRLMRQLSSF</sequence>
<evidence type="ECO:0000313" key="5">
    <source>
        <dbReference type="Proteomes" id="UP001470230"/>
    </source>
</evidence>
<feature type="region of interest" description="Disordered" evidence="2">
    <location>
        <begin position="490"/>
        <end position="536"/>
    </location>
</feature>
<keyword evidence="5" id="KW-1185">Reference proteome</keyword>
<dbReference type="InterPro" id="IPR008936">
    <property type="entry name" value="Rho_GTPase_activation_prot"/>
</dbReference>
<dbReference type="Gene3D" id="1.10.555.10">
    <property type="entry name" value="Rho GTPase activation protein"/>
    <property type="match status" value="1"/>
</dbReference>
<name>A0ABR2H139_9EUKA</name>
<evidence type="ECO:0000259" key="3">
    <source>
        <dbReference type="PROSITE" id="PS50238"/>
    </source>
</evidence>
<feature type="domain" description="Rho-GAP" evidence="3">
    <location>
        <begin position="204"/>
        <end position="449"/>
    </location>
</feature>
<dbReference type="SMART" id="SM00324">
    <property type="entry name" value="RhoGAP"/>
    <property type="match status" value="1"/>
</dbReference>
<proteinExistence type="predicted"/>
<dbReference type="Pfam" id="PF00620">
    <property type="entry name" value="RhoGAP"/>
    <property type="match status" value="2"/>
</dbReference>
<reference evidence="4 5" key="1">
    <citation type="submission" date="2024-04" db="EMBL/GenBank/DDBJ databases">
        <title>Tritrichomonas musculus Genome.</title>
        <authorList>
            <person name="Alves-Ferreira E."/>
            <person name="Grigg M."/>
            <person name="Lorenzi H."/>
            <person name="Galac M."/>
        </authorList>
    </citation>
    <scope>NUCLEOTIDE SEQUENCE [LARGE SCALE GENOMIC DNA]</scope>
    <source>
        <strain evidence="4 5">EAF2021</strain>
    </source>
</reference>
<dbReference type="InterPro" id="IPR050729">
    <property type="entry name" value="Rho-GAP"/>
</dbReference>
<dbReference type="PANTHER" id="PTHR23176:SF0">
    <property type="entry name" value="RHO GTPASE ACTIVATING PROTEIN AT 19D, ISOFORM D"/>
    <property type="match status" value="1"/>
</dbReference>
<feature type="compositionally biased region" description="Low complexity" evidence="2">
    <location>
        <begin position="525"/>
        <end position="536"/>
    </location>
</feature>
<comment type="caution">
    <text evidence="4">The sequence shown here is derived from an EMBL/GenBank/DDBJ whole genome shotgun (WGS) entry which is preliminary data.</text>
</comment>
<keyword evidence="1" id="KW-0343">GTPase activation</keyword>